<dbReference type="EMBL" id="LUKE01000001">
    <property type="protein sequence ID" value="KYG67198.1"/>
    <property type="molecule type" value="Genomic_DNA"/>
</dbReference>
<comment type="caution">
    <text evidence="2">The sequence shown here is derived from an EMBL/GenBank/DDBJ whole genome shotgun (WGS) entry which is preliminary data.</text>
</comment>
<dbReference type="Pfam" id="PF01584">
    <property type="entry name" value="CheW"/>
    <property type="match status" value="1"/>
</dbReference>
<keyword evidence="3" id="KW-1185">Reference proteome</keyword>
<dbReference type="GO" id="GO:0006935">
    <property type="term" value="P:chemotaxis"/>
    <property type="evidence" value="ECO:0007669"/>
    <property type="project" value="InterPro"/>
</dbReference>
<dbReference type="InterPro" id="IPR002545">
    <property type="entry name" value="CheW-lke_dom"/>
</dbReference>
<evidence type="ECO:0000259" key="1">
    <source>
        <dbReference type="PROSITE" id="PS50851"/>
    </source>
</evidence>
<dbReference type="PANTHER" id="PTHR22617">
    <property type="entry name" value="CHEMOTAXIS SENSOR HISTIDINE KINASE-RELATED"/>
    <property type="match status" value="1"/>
</dbReference>
<dbReference type="GO" id="GO:0007165">
    <property type="term" value="P:signal transduction"/>
    <property type="evidence" value="ECO:0007669"/>
    <property type="project" value="InterPro"/>
</dbReference>
<dbReference type="Gene3D" id="2.30.30.40">
    <property type="entry name" value="SH3 Domains"/>
    <property type="match status" value="1"/>
</dbReference>
<dbReference type="InterPro" id="IPR036061">
    <property type="entry name" value="CheW-like_dom_sf"/>
</dbReference>
<dbReference type="AlphaFoldDB" id="A0A150WS50"/>
<dbReference type="SUPFAM" id="SSF50341">
    <property type="entry name" value="CheW-like"/>
    <property type="match status" value="1"/>
</dbReference>
<gene>
    <name evidence="2" type="ORF">AZI86_09315</name>
</gene>
<evidence type="ECO:0000313" key="3">
    <source>
        <dbReference type="Proteomes" id="UP000075320"/>
    </source>
</evidence>
<proteinExistence type="predicted"/>
<dbReference type="SMART" id="SM00260">
    <property type="entry name" value="CheW"/>
    <property type="match status" value="1"/>
</dbReference>
<accession>A0A150WS50</accession>
<dbReference type="GO" id="GO:0005829">
    <property type="term" value="C:cytosol"/>
    <property type="evidence" value="ECO:0007669"/>
    <property type="project" value="TreeGrafter"/>
</dbReference>
<evidence type="ECO:0000313" key="2">
    <source>
        <dbReference type="EMBL" id="KYG67198.1"/>
    </source>
</evidence>
<organism evidence="2 3">
    <name type="scientific">Bdellovibrio bacteriovorus</name>
    <dbReference type="NCBI Taxonomy" id="959"/>
    <lineage>
        <taxon>Bacteria</taxon>
        <taxon>Pseudomonadati</taxon>
        <taxon>Bdellovibrionota</taxon>
        <taxon>Bdellovibrionia</taxon>
        <taxon>Bdellovibrionales</taxon>
        <taxon>Pseudobdellovibrionaceae</taxon>
        <taxon>Bdellovibrio</taxon>
    </lineage>
</organism>
<dbReference type="PANTHER" id="PTHR22617:SF23">
    <property type="entry name" value="CHEMOTAXIS PROTEIN CHEW"/>
    <property type="match status" value="1"/>
</dbReference>
<dbReference type="Gene3D" id="2.40.50.180">
    <property type="entry name" value="CheA-289, Domain 4"/>
    <property type="match status" value="1"/>
</dbReference>
<dbReference type="PROSITE" id="PS50851">
    <property type="entry name" value="CHEW"/>
    <property type="match status" value="1"/>
</dbReference>
<dbReference type="InterPro" id="IPR039315">
    <property type="entry name" value="CheW"/>
</dbReference>
<protein>
    <submittedName>
        <fullName evidence="2">Chemotaxis protein</fullName>
    </submittedName>
</protein>
<dbReference type="Proteomes" id="UP000075320">
    <property type="component" value="Unassembled WGS sequence"/>
</dbReference>
<dbReference type="OrthoDB" id="5290483at2"/>
<name>A0A150WS50_BDEBC</name>
<reference evidence="2 3" key="1">
    <citation type="submission" date="2016-03" db="EMBL/GenBank/DDBJ databases">
        <authorList>
            <person name="Ploux O."/>
        </authorList>
    </citation>
    <scope>NUCLEOTIDE SEQUENCE [LARGE SCALE GENOMIC DNA]</scope>
    <source>
        <strain evidence="2 3">R0</strain>
    </source>
</reference>
<feature type="domain" description="CheW-like" evidence="1">
    <location>
        <begin position="120"/>
        <end position="254"/>
    </location>
</feature>
<sequence>MSDFFSDDFTAELKSYFLNSVISGTENFIDLVDAKIWKRIRNESAEQSLAWSVDAKTNEFHFLATWLEEFDARTKDLAEPADLIKALQALKEYASALLIEKTDSMDLARKFSEVAQNSHEVIFLHCKSGPQEFAVPLLNVIEISAHLPIFGMPEKKFGILGVVPFRGDALPVINLQDHGFKPVGTENVFYLVCEQSGNRFCLQVTGTEDLLNLKESDLQEVQETNILPANHLITKFFIHELRSIMILDLEKLVA</sequence>
<dbReference type="RefSeq" id="WP_061834774.1">
    <property type="nucleotide sequence ID" value="NZ_LUKE01000001.1"/>
</dbReference>